<reference evidence="1" key="1">
    <citation type="submission" date="2015-04" db="EMBL/GenBank/DDBJ databases">
        <authorList>
            <person name="Syromyatnikov M.Y."/>
            <person name="Popov V.N."/>
        </authorList>
    </citation>
    <scope>NUCLEOTIDE SEQUENCE</scope>
    <source>
        <strain evidence="1">MO-1</strain>
    </source>
</reference>
<proteinExistence type="predicted"/>
<name>A0A1S7LJ80_MAGMO</name>
<sequence>MGAIRGCEMAKLNMVGKVIGRLIVLSPFKTSKPGRHWKCRCECGFESIQSTSKLNEAVKKGKNIGCKCAREASIFKAAKAAAQILRKHGLNHSKLHWMYDNMMKRCYRPETNRYERYGGRGIGVCQEWRDDRSAFYTWALEQGWEVGLSIDRIDVDGDYTPTNCRFIPIKRQASNTSRNRYLEWNGKRQTVSDWARELGVQPQALQHRVDRGWNLHRMFTQPFRRVH</sequence>
<dbReference type="AlphaFoldDB" id="A0A1S7LJ80"/>
<protein>
    <submittedName>
        <fullName evidence="1">Uncharacterized protein</fullName>
    </submittedName>
</protein>
<accession>A0A1S7LJ80</accession>
<dbReference type="EMBL" id="LO017727">
    <property type="protein sequence ID" value="CRH06167.1"/>
    <property type="molecule type" value="Genomic_DNA"/>
</dbReference>
<organism evidence="1">
    <name type="scientific">Magnetococcus massalia (strain MO-1)</name>
    <dbReference type="NCBI Taxonomy" id="451514"/>
    <lineage>
        <taxon>Bacteria</taxon>
        <taxon>Pseudomonadati</taxon>
        <taxon>Pseudomonadota</taxon>
        <taxon>Magnetococcia</taxon>
        <taxon>Magnetococcales</taxon>
        <taxon>Magnetococcaceae</taxon>
        <taxon>Magnetococcus</taxon>
    </lineage>
</organism>
<evidence type="ECO:0000313" key="1">
    <source>
        <dbReference type="EMBL" id="CRH06167.1"/>
    </source>
</evidence>
<gene>
    <name evidence="1" type="ORF">MAGMO_1994</name>
</gene>